<dbReference type="GO" id="GO:0036424">
    <property type="term" value="F:L-phosphoserine phosphatase activity"/>
    <property type="evidence" value="ECO:0007669"/>
    <property type="project" value="InterPro"/>
</dbReference>
<evidence type="ECO:0000256" key="7">
    <source>
        <dbReference type="ARBA" id="ARBA00022801"/>
    </source>
</evidence>
<keyword evidence="7" id="KW-0378">Hydrolase</keyword>
<dbReference type="Pfam" id="PF12710">
    <property type="entry name" value="HAD"/>
    <property type="match status" value="1"/>
</dbReference>
<dbReference type="InterPro" id="IPR050582">
    <property type="entry name" value="HAD-like_SerB"/>
</dbReference>
<protein>
    <recommendedName>
        <fullName evidence="4">phosphoserine phosphatase</fullName>
        <ecNumber evidence="4">3.1.3.3</ecNumber>
    </recommendedName>
    <alternativeName>
        <fullName evidence="10">O-phosphoserine phosphohydrolase</fullName>
    </alternativeName>
</protein>
<comment type="pathway">
    <text evidence="2">Amino-acid biosynthesis; L-serine biosynthesis; L-serine from 3-phospho-D-glycerate: step 3/3.</text>
</comment>
<organism evidence="11">
    <name type="scientific">marine metagenome</name>
    <dbReference type="NCBI Taxonomy" id="408172"/>
    <lineage>
        <taxon>unclassified sequences</taxon>
        <taxon>metagenomes</taxon>
        <taxon>ecological metagenomes</taxon>
    </lineage>
</organism>
<dbReference type="AlphaFoldDB" id="A0A381QVY5"/>
<keyword evidence="8" id="KW-0460">Magnesium</keyword>
<dbReference type="GO" id="GO:0000287">
    <property type="term" value="F:magnesium ion binding"/>
    <property type="evidence" value="ECO:0007669"/>
    <property type="project" value="TreeGrafter"/>
</dbReference>
<evidence type="ECO:0000313" key="11">
    <source>
        <dbReference type="EMBL" id="SUZ83300.1"/>
    </source>
</evidence>
<proteinExistence type="inferred from homology"/>
<dbReference type="Gene3D" id="3.40.50.1000">
    <property type="entry name" value="HAD superfamily/HAD-like"/>
    <property type="match status" value="1"/>
</dbReference>
<keyword evidence="5" id="KW-0028">Amino-acid biosynthesis</keyword>
<evidence type="ECO:0000256" key="2">
    <source>
        <dbReference type="ARBA" id="ARBA00005135"/>
    </source>
</evidence>
<comment type="similarity">
    <text evidence="3">Belongs to the HAD-like hydrolase superfamily. SerB family.</text>
</comment>
<name>A0A381QVY5_9ZZZZ</name>
<reference evidence="11" key="1">
    <citation type="submission" date="2018-05" db="EMBL/GenBank/DDBJ databases">
        <authorList>
            <person name="Lanie J.A."/>
            <person name="Ng W.-L."/>
            <person name="Kazmierczak K.M."/>
            <person name="Andrzejewski T.M."/>
            <person name="Davidsen T.M."/>
            <person name="Wayne K.J."/>
            <person name="Tettelin H."/>
            <person name="Glass J.I."/>
            <person name="Rusch D."/>
            <person name="Podicherti R."/>
            <person name="Tsui H.-C.T."/>
            <person name="Winkler M.E."/>
        </authorList>
    </citation>
    <scope>NUCLEOTIDE SEQUENCE</scope>
</reference>
<gene>
    <name evidence="11" type="ORF">METZ01_LOCUS36154</name>
</gene>
<dbReference type="PANTHER" id="PTHR43344:SF2">
    <property type="entry name" value="PHOSPHOSERINE PHOSPHATASE"/>
    <property type="match status" value="1"/>
</dbReference>
<evidence type="ECO:0000256" key="5">
    <source>
        <dbReference type="ARBA" id="ARBA00022605"/>
    </source>
</evidence>
<dbReference type="NCBIfam" id="TIGR01488">
    <property type="entry name" value="HAD-SF-IB"/>
    <property type="match status" value="1"/>
</dbReference>
<dbReference type="GO" id="GO:0006564">
    <property type="term" value="P:L-serine biosynthetic process"/>
    <property type="evidence" value="ECO:0007669"/>
    <property type="project" value="UniProtKB-KW"/>
</dbReference>
<dbReference type="NCBIfam" id="TIGR00338">
    <property type="entry name" value="serB"/>
    <property type="match status" value="1"/>
</dbReference>
<evidence type="ECO:0000256" key="9">
    <source>
        <dbReference type="ARBA" id="ARBA00023299"/>
    </source>
</evidence>
<keyword evidence="9" id="KW-0718">Serine biosynthesis</keyword>
<dbReference type="InterPro" id="IPR004469">
    <property type="entry name" value="PSP"/>
</dbReference>
<sequence length="287" mass="32568">MTLVSLEFLNLDEIEKYLSHNFSISINSKKSLSTKCLDFEINCLNEKKEEAIRKYFNSKKIDICIQDLNFRDKKLFISDMDATIIGNETLDDLVKIAGINANIDESTKLSMEGKIDIRTTLDVRVNYLKNKPKELINEVIKKIKFNPGSDILIKTLNKKNYLTALITGGFAPISTYVSERLGFKNVVSNEFEFANNKFTGKYVPIVATKNAKLNYLKEICTKKTINQKKVVAIGDGANDLGMLNYSGLGIGYNAHQIVKDNIKNQIFYTDLRSVLFFLGINEVEFIK</sequence>
<accession>A0A381QVY5</accession>
<evidence type="ECO:0000256" key="3">
    <source>
        <dbReference type="ARBA" id="ARBA00009184"/>
    </source>
</evidence>
<keyword evidence="6" id="KW-0479">Metal-binding</keyword>
<evidence type="ECO:0000256" key="10">
    <source>
        <dbReference type="ARBA" id="ARBA00031693"/>
    </source>
</evidence>
<evidence type="ECO:0000256" key="6">
    <source>
        <dbReference type="ARBA" id="ARBA00022723"/>
    </source>
</evidence>
<dbReference type="InterPro" id="IPR023214">
    <property type="entry name" value="HAD_sf"/>
</dbReference>
<dbReference type="PANTHER" id="PTHR43344">
    <property type="entry name" value="PHOSPHOSERINE PHOSPHATASE"/>
    <property type="match status" value="1"/>
</dbReference>
<dbReference type="EC" id="3.1.3.3" evidence="4"/>
<dbReference type="SUPFAM" id="SSF56784">
    <property type="entry name" value="HAD-like"/>
    <property type="match status" value="1"/>
</dbReference>
<dbReference type="UniPathway" id="UPA00135">
    <property type="reaction ID" value="UER00198"/>
</dbReference>
<evidence type="ECO:0000256" key="1">
    <source>
        <dbReference type="ARBA" id="ARBA00001946"/>
    </source>
</evidence>
<evidence type="ECO:0000256" key="8">
    <source>
        <dbReference type="ARBA" id="ARBA00022842"/>
    </source>
</evidence>
<dbReference type="EMBL" id="UINC01001544">
    <property type="protein sequence ID" value="SUZ83300.1"/>
    <property type="molecule type" value="Genomic_DNA"/>
</dbReference>
<dbReference type="GO" id="GO:0005737">
    <property type="term" value="C:cytoplasm"/>
    <property type="evidence" value="ECO:0007669"/>
    <property type="project" value="TreeGrafter"/>
</dbReference>
<dbReference type="InterPro" id="IPR036412">
    <property type="entry name" value="HAD-like_sf"/>
</dbReference>
<comment type="cofactor">
    <cofactor evidence="1">
        <name>Mg(2+)</name>
        <dbReference type="ChEBI" id="CHEBI:18420"/>
    </cofactor>
</comment>
<evidence type="ECO:0000256" key="4">
    <source>
        <dbReference type="ARBA" id="ARBA00012640"/>
    </source>
</evidence>